<dbReference type="CDD" id="cd20169">
    <property type="entry name" value="Peptidase_M90_mtfA"/>
    <property type="match status" value="1"/>
</dbReference>
<evidence type="ECO:0008006" key="3">
    <source>
        <dbReference type="Google" id="ProtNLM"/>
    </source>
</evidence>
<dbReference type="GO" id="GO:0008237">
    <property type="term" value="F:metallopeptidase activity"/>
    <property type="evidence" value="ECO:0007669"/>
    <property type="project" value="InterPro"/>
</dbReference>
<dbReference type="GO" id="GO:0004177">
    <property type="term" value="F:aminopeptidase activity"/>
    <property type="evidence" value="ECO:0007669"/>
    <property type="project" value="TreeGrafter"/>
</dbReference>
<accession>A0A3M6QXT3</accession>
<dbReference type="OrthoDB" id="9786424at2"/>
<evidence type="ECO:0000313" key="1">
    <source>
        <dbReference type="EMBL" id="RMX07827.1"/>
    </source>
</evidence>
<dbReference type="InterPro" id="IPR042252">
    <property type="entry name" value="MtfA_N"/>
</dbReference>
<dbReference type="SUPFAM" id="SSF55486">
    <property type="entry name" value="Metalloproteases ('zincins'), catalytic domain"/>
    <property type="match status" value="1"/>
</dbReference>
<dbReference type="AlphaFoldDB" id="A0A3M6QXT3"/>
<protein>
    <recommendedName>
        <fullName evidence="3">Zinc-dependent peptidase</fullName>
    </recommendedName>
</protein>
<dbReference type="InterPro" id="IPR024079">
    <property type="entry name" value="MetalloPept_cat_dom_sf"/>
</dbReference>
<dbReference type="RefSeq" id="WP_122225949.1">
    <property type="nucleotide sequence ID" value="NZ_RDQO01000001.1"/>
</dbReference>
<dbReference type="InterPro" id="IPR010384">
    <property type="entry name" value="MtfA_fam"/>
</dbReference>
<dbReference type="PANTHER" id="PTHR30164:SF2">
    <property type="entry name" value="PROTEIN MTFA"/>
    <property type="match status" value="1"/>
</dbReference>
<sequence>MFRWLAGLGASRRAVARLEAAIPGALWRETVASMPFLAGLGAADEAELRRKAAWLLASKRFSGAHGLQVSDAMALAIAIQAALPILRLDTAWYEGWVGIIVYPGAFMVRHPVVDKNGLVHDGSHEADGEAWDGGPLILSWQAAAPTQDQGDVNVVIHEFAHKLDLRSGLADGMPGLTGSGIEPAHWQQVLAQAFEAFVEAVEAVEAAIPEHIDPDSIQADAWYGRLPLDPYAATDPAEFFAVSSEAFFVDPARLAFWQPAWYSLLVGFYRQNPLLRLDEAGANRFS</sequence>
<dbReference type="EMBL" id="RDQO01000001">
    <property type="protein sequence ID" value="RMX07827.1"/>
    <property type="molecule type" value="Genomic_DNA"/>
</dbReference>
<dbReference type="Gene3D" id="1.10.472.150">
    <property type="entry name" value="Glucose-regulated metallo-peptidase M90, N-terminal domain"/>
    <property type="match status" value="1"/>
</dbReference>
<organism evidence="1 2">
    <name type="scientific">Corticibacter populi</name>
    <dbReference type="NCBI Taxonomy" id="1550736"/>
    <lineage>
        <taxon>Bacteria</taxon>
        <taxon>Pseudomonadati</taxon>
        <taxon>Pseudomonadota</taxon>
        <taxon>Betaproteobacteria</taxon>
        <taxon>Burkholderiales</taxon>
        <taxon>Comamonadaceae</taxon>
        <taxon>Corticibacter</taxon>
    </lineage>
</organism>
<dbReference type="Gene3D" id="3.40.390.10">
    <property type="entry name" value="Collagenase (Catalytic Domain)"/>
    <property type="match status" value="1"/>
</dbReference>
<dbReference type="Proteomes" id="UP000278006">
    <property type="component" value="Unassembled WGS sequence"/>
</dbReference>
<dbReference type="PANTHER" id="PTHR30164">
    <property type="entry name" value="MTFA PEPTIDASE"/>
    <property type="match status" value="1"/>
</dbReference>
<comment type="caution">
    <text evidence="1">The sequence shown here is derived from an EMBL/GenBank/DDBJ whole genome shotgun (WGS) entry which is preliminary data.</text>
</comment>
<proteinExistence type="predicted"/>
<reference evidence="1 2" key="1">
    <citation type="submission" date="2018-10" db="EMBL/GenBank/DDBJ databases">
        <title>Draft genome of Cortibacter populi DSM10536.</title>
        <authorList>
            <person name="Bernier A.-M."/>
            <person name="Bernard K."/>
        </authorList>
    </citation>
    <scope>NUCLEOTIDE SEQUENCE [LARGE SCALE GENOMIC DNA]</scope>
    <source>
        <strain evidence="1 2">DSM 105136</strain>
    </source>
</reference>
<name>A0A3M6QXT3_9BURK</name>
<dbReference type="Pfam" id="PF06167">
    <property type="entry name" value="Peptidase_M90"/>
    <property type="match status" value="1"/>
</dbReference>
<keyword evidence="2" id="KW-1185">Reference proteome</keyword>
<gene>
    <name evidence="1" type="ORF">D8I35_01485</name>
</gene>
<dbReference type="GO" id="GO:0005829">
    <property type="term" value="C:cytosol"/>
    <property type="evidence" value="ECO:0007669"/>
    <property type="project" value="TreeGrafter"/>
</dbReference>
<evidence type="ECO:0000313" key="2">
    <source>
        <dbReference type="Proteomes" id="UP000278006"/>
    </source>
</evidence>